<feature type="domain" description="N-acetyltransferase" evidence="1">
    <location>
        <begin position="23"/>
        <end position="161"/>
    </location>
</feature>
<evidence type="ECO:0000259" key="1">
    <source>
        <dbReference type="PROSITE" id="PS51186"/>
    </source>
</evidence>
<dbReference type="PROSITE" id="PS51186">
    <property type="entry name" value="GNAT"/>
    <property type="match status" value="1"/>
</dbReference>
<dbReference type="KEGG" id="pfo:Pfl01_1910"/>
<reference evidence="2 3" key="1">
    <citation type="journal article" date="2009" name="Genome Biol.">
        <title>Genomic and genetic analyses of diversity and plant interactions of Pseudomonas fluorescens.</title>
        <authorList>
            <person name="Silby M.W."/>
            <person name="Cerdeno-Tarraga A.M."/>
            <person name="Vernikos G.S."/>
            <person name="Giddens S.R."/>
            <person name="Jackson R.W."/>
            <person name="Preston G.M."/>
            <person name="Zhang X.X."/>
            <person name="Moon C.D."/>
            <person name="Gehrig S.M."/>
            <person name="Godfrey S.A."/>
            <person name="Knight C.G."/>
            <person name="Malone J.G."/>
            <person name="Robinson Z."/>
            <person name="Spiers A.J."/>
            <person name="Harris S."/>
            <person name="Challis G.L."/>
            <person name="Yaxley A.M."/>
            <person name="Harris D."/>
            <person name="Seeger K."/>
            <person name="Murphy L."/>
            <person name="Rutter S."/>
            <person name="Squares R."/>
            <person name="Quail M.A."/>
            <person name="Saunders E."/>
            <person name="Mavromatis K."/>
            <person name="Brettin T.S."/>
            <person name="Bentley S.D."/>
            <person name="Hothersall J."/>
            <person name="Stephens E."/>
            <person name="Thomas C.M."/>
            <person name="Parkhill J."/>
            <person name="Levy S.B."/>
            <person name="Rainey P.B."/>
            <person name="Thomson N.R."/>
        </authorList>
    </citation>
    <scope>NUCLEOTIDE SEQUENCE [LARGE SCALE GENOMIC DNA]</scope>
    <source>
        <strain evidence="2 3">Pf0-1</strain>
    </source>
</reference>
<dbReference type="HOGENOM" id="CLU_145397_0_0_6"/>
<dbReference type="GO" id="GO:0016747">
    <property type="term" value="F:acyltransferase activity, transferring groups other than amino-acyl groups"/>
    <property type="evidence" value="ECO:0007669"/>
    <property type="project" value="InterPro"/>
</dbReference>
<evidence type="ECO:0000313" key="2">
    <source>
        <dbReference type="EMBL" id="ABA73653.1"/>
    </source>
</evidence>
<dbReference type="InterPro" id="IPR000182">
    <property type="entry name" value="GNAT_dom"/>
</dbReference>
<dbReference type="eggNOG" id="COG0456">
    <property type="taxonomic scope" value="Bacteria"/>
</dbReference>
<dbReference type="Proteomes" id="UP000002704">
    <property type="component" value="Chromosome"/>
</dbReference>
<dbReference type="InterPro" id="IPR016181">
    <property type="entry name" value="Acyl_CoA_acyltransferase"/>
</dbReference>
<dbReference type="Pfam" id="PF00583">
    <property type="entry name" value="Acetyltransf_1"/>
    <property type="match status" value="1"/>
</dbReference>
<gene>
    <name evidence="2" type="ordered locus">Pfl01_1910</name>
</gene>
<name>Q3KF03_PSEPF</name>
<accession>Q3KF03</accession>
<dbReference type="EMBL" id="CP000094">
    <property type="protein sequence ID" value="ABA73653.1"/>
    <property type="molecule type" value="Genomic_DNA"/>
</dbReference>
<proteinExistence type="predicted"/>
<dbReference type="CDD" id="cd04301">
    <property type="entry name" value="NAT_SF"/>
    <property type="match status" value="1"/>
</dbReference>
<organism evidence="2 3">
    <name type="scientific">Pseudomonas fluorescens (strain Pf0-1)</name>
    <dbReference type="NCBI Taxonomy" id="205922"/>
    <lineage>
        <taxon>Bacteria</taxon>
        <taxon>Pseudomonadati</taxon>
        <taxon>Pseudomonadota</taxon>
        <taxon>Gammaproteobacteria</taxon>
        <taxon>Pseudomonadales</taxon>
        <taxon>Pseudomonadaceae</taxon>
        <taxon>Pseudomonas</taxon>
    </lineage>
</organism>
<sequence length="170" mass="19197">MQISVWPTSATLRQICRSVFMSRQFRRASPGDIESLLKIDPVAEKNGGRREYIARAVRAEECWVVCEASVPLGYGCLDRSFFGEWFIPLVIVSSANRRSGVGRQIVNGLEQHACAEKIFTSTNTSNSPMRQLLTNLGYQHSGIVENLDPWDPELIFVKFLSQARIDRDAF</sequence>
<dbReference type="SUPFAM" id="SSF55729">
    <property type="entry name" value="Acyl-CoA N-acyltransferases (Nat)"/>
    <property type="match status" value="1"/>
</dbReference>
<evidence type="ECO:0000313" key="3">
    <source>
        <dbReference type="Proteomes" id="UP000002704"/>
    </source>
</evidence>
<dbReference type="AlphaFoldDB" id="Q3KF03"/>
<protein>
    <recommendedName>
        <fullName evidence="1">N-acetyltransferase domain-containing protein</fullName>
    </recommendedName>
</protein>
<dbReference type="Gene3D" id="3.40.630.30">
    <property type="match status" value="1"/>
</dbReference>